<reference evidence="2 3" key="1">
    <citation type="journal article" date="2012" name="J. Bacteriol.">
        <title>Genome sequences of type strains of seven species of the marine bacterium Pseudoalteromonas.</title>
        <authorList>
            <person name="Xie B.B."/>
            <person name="Shu Y.L."/>
            <person name="Qin Q.L."/>
            <person name="Rong J.C."/>
            <person name="Zhang X.Y."/>
            <person name="Chen X.L."/>
            <person name="Shi M."/>
            <person name="He H.L."/>
            <person name="Zhou B.C."/>
            <person name="Zhang Y.Z."/>
        </authorList>
    </citation>
    <scope>NUCLEOTIDE SEQUENCE [LARGE SCALE GENOMIC DNA]</scope>
    <source>
        <strain evidence="2 3">A 37-1-2</strain>
    </source>
</reference>
<dbReference type="EMBL" id="CP011026">
    <property type="protein sequence ID" value="ATC88574.1"/>
    <property type="molecule type" value="Genomic_DNA"/>
</dbReference>
<dbReference type="RefSeq" id="WP_010553652.1">
    <property type="nucleotide sequence ID" value="NZ_CP011026.1"/>
</dbReference>
<feature type="signal peptide" evidence="1">
    <location>
        <begin position="1"/>
        <end position="16"/>
    </location>
</feature>
<feature type="chain" id="PRO_5012041514" description="Lipoprotein" evidence="1">
    <location>
        <begin position="17"/>
        <end position="242"/>
    </location>
</feature>
<proteinExistence type="predicted"/>
<keyword evidence="1" id="KW-0732">Signal</keyword>
<accession>A0A290S8T0</accession>
<dbReference type="KEGG" id="part:PARC_b0360"/>
<evidence type="ECO:0000313" key="3">
    <source>
        <dbReference type="Proteomes" id="UP000016505"/>
    </source>
</evidence>
<organism evidence="2 3">
    <name type="scientific">Pseudoalteromonas arctica A 37-1-2</name>
    <dbReference type="NCBI Taxonomy" id="1117313"/>
    <lineage>
        <taxon>Bacteria</taxon>
        <taxon>Pseudomonadati</taxon>
        <taxon>Pseudomonadota</taxon>
        <taxon>Gammaproteobacteria</taxon>
        <taxon>Alteromonadales</taxon>
        <taxon>Pseudoalteromonadaceae</taxon>
        <taxon>Pseudoalteromonas</taxon>
    </lineage>
</organism>
<dbReference type="Proteomes" id="UP000016505">
    <property type="component" value="Chromosome II"/>
</dbReference>
<sequence>MKKAILSALIFAPLFAGCVSTTDTNTSANLDRNAAVSDLTTRMDTLGYFHPVTIQVGIDEFLNMSAIILERQRKVMGEYRTQTDNYRDVQAFLYAHQKSTPEELQAAIAEFDAGAKNKDEEIGHKIAAYNLANEGIYQQNVALATDLTVEIAKSAYILSQYSTAVAQATAINVGGKYVTSWLSSDEENTDSAKEEDSKDIGTALIKAKDQLALALEANDIIELEQATITAINELQLEQEAKG</sequence>
<evidence type="ECO:0008006" key="4">
    <source>
        <dbReference type="Google" id="ProtNLM"/>
    </source>
</evidence>
<dbReference type="OrthoDB" id="6313717at2"/>
<protein>
    <recommendedName>
        <fullName evidence="4">Lipoprotein</fullName>
    </recommendedName>
</protein>
<dbReference type="AlphaFoldDB" id="A0A290S8T0"/>
<gene>
    <name evidence="2" type="ORF">PARC_b0360</name>
</gene>
<evidence type="ECO:0000313" key="2">
    <source>
        <dbReference type="EMBL" id="ATC88574.1"/>
    </source>
</evidence>
<name>A0A290S8T0_9GAMM</name>
<dbReference type="PROSITE" id="PS51257">
    <property type="entry name" value="PROKAR_LIPOPROTEIN"/>
    <property type="match status" value="1"/>
</dbReference>
<evidence type="ECO:0000256" key="1">
    <source>
        <dbReference type="SAM" id="SignalP"/>
    </source>
</evidence>